<evidence type="ECO:0000259" key="1">
    <source>
        <dbReference type="Pfam" id="PF13020"/>
    </source>
</evidence>
<dbReference type="HOGENOM" id="CLU_061574_0_0_5"/>
<proteinExistence type="predicted"/>
<dbReference type="STRING" id="366602.Caul_1176"/>
<reference evidence="2" key="1">
    <citation type="submission" date="2008-01" db="EMBL/GenBank/DDBJ databases">
        <title>Complete sequence of chromosome of Caulobacter sp. K31.</title>
        <authorList>
            <consortium name="US DOE Joint Genome Institute"/>
            <person name="Copeland A."/>
            <person name="Lucas S."/>
            <person name="Lapidus A."/>
            <person name="Barry K."/>
            <person name="Glavina del Rio T."/>
            <person name="Dalin E."/>
            <person name="Tice H."/>
            <person name="Pitluck S."/>
            <person name="Bruce D."/>
            <person name="Goodwin L."/>
            <person name="Thompson L.S."/>
            <person name="Brettin T."/>
            <person name="Detter J.C."/>
            <person name="Han C."/>
            <person name="Schmutz J."/>
            <person name="Larimer F."/>
            <person name="Land M."/>
            <person name="Hauser L."/>
            <person name="Kyrpides N."/>
            <person name="Kim E."/>
            <person name="Stephens C."/>
            <person name="Richardson P."/>
        </authorList>
    </citation>
    <scope>NUCLEOTIDE SEQUENCE [LARGE SCALE GENOMIC DNA]</scope>
    <source>
        <strain evidence="2">K31</strain>
    </source>
</reference>
<organism evidence="2">
    <name type="scientific">Caulobacter sp. (strain K31)</name>
    <dbReference type="NCBI Taxonomy" id="366602"/>
    <lineage>
        <taxon>Bacteria</taxon>
        <taxon>Pseudomonadati</taxon>
        <taxon>Pseudomonadota</taxon>
        <taxon>Alphaproteobacteria</taxon>
        <taxon>Caulobacterales</taxon>
        <taxon>Caulobacteraceae</taxon>
        <taxon>Caulobacter</taxon>
    </lineage>
</organism>
<gene>
    <name evidence="2" type="ordered locus">Caul_1176</name>
</gene>
<dbReference type="EMBL" id="CP000927">
    <property type="protein sequence ID" value="ABZ70306.1"/>
    <property type="molecule type" value="Genomic_DNA"/>
</dbReference>
<dbReference type="eggNOG" id="COG3440">
    <property type="taxonomic scope" value="Bacteria"/>
</dbReference>
<protein>
    <recommendedName>
        <fullName evidence="1">Protein NO VEIN C-terminal domain-containing protein</fullName>
    </recommendedName>
</protein>
<name>B0SXY3_CAUSK</name>
<evidence type="ECO:0000313" key="2">
    <source>
        <dbReference type="EMBL" id="ABZ70306.1"/>
    </source>
</evidence>
<accession>B0SXY3</accession>
<dbReference type="AlphaFoldDB" id="B0SXY3"/>
<feature type="domain" description="Protein NO VEIN C-terminal" evidence="1">
    <location>
        <begin position="217"/>
        <end position="281"/>
    </location>
</feature>
<sequence length="302" mass="32614">MASPICPRPESLILASGPRLGHRRAVGDSAINGKTWNEAEHDLVVGDYLVMLDKAMTGRAYDPANHQRALRFVTNRSGGAITFLQGEISAVLTLIGLPILPDHPPRWDFADTLADAVDRCLTAKPAALKDLAQPPALLGRAAAPVLAEGAPSRAVHAPPGERTRRLMDRFDPAIRDQEARILARIGVAAALAYEQRRLEERGRADLAAQIRLALPPDDEGCDLISFSRTGAPRLIAVKTTTGGAATPFRLTAKEEALSRLQPGAFLVYRLYDVAREPRVFRVRAPQPPIQASSSQPGPTLTE</sequence>
<dbReference type="Pfam" id="PF13020">
    <property type="entry name" value="NOV_C"/>
    <property type="match status" value="1"/>
</dbReference>
<dbReference type="KEGG" id="cak:Caul_1176"/>
<dbReference type="InterPro" id="IPR024975">
    <property type="entry name" value="NOV_C"/>
</dbReference>